<feature type="region of interest" description="Disordered" evidence="2">
    <location>
        <begin position="68"/>
        <end position="93"/>
    </location>
</feature>
<feature type="domain" description="DUF7801" evidence="4">
    <location>
        <begin position="701"/>
        <end position="852"/>
    </location>
</feature>
<dbReference type="OrthoDB" id="5569911at2759"/>
<accession>A0A8E2FAY0</accession>
<feature type="coiled-coil region" evidence="1">
    <location>
        <begin position="759"/>
        <end position="849"/>
    </location>
</feature>
<feature type="region of interest" description="Disordered" evidence="2">
    <location>
        <begin position="620"/>
        <end position="639"/>
    </location>
</feature>
<protein>
    <recommendedName>
        <fullName evidence="7">Up-regulated during septation protein 1 domain-containing protein</fullName>
    </recommendedName>
</protein>
<evidence type="ECO:0000313" key="6">
    <source>
        <dbReference type="Proteomes" id="UP000250140"/>
    </source>
</evidence>
<organism evidence="5 6">
    <name type="scientific">Glonium stellatum</name>
    <dbReference type="NCBI Taxonomy" id="574774"/>
    <lineage>
        <taxon>Eukaryota</taxon>
        <taxon>Fungi</taxon>
        <taxon>Dikarya</taxon>
        <taxon>Ascomycota</taxon>
        <taxon>Pezizomycotina</taxon>
        <taxon>Dothideomycetes</taxon>
        <taxon>Pleosporomycetidae</taxon>
        <taxon>Gloniales</taxon>
        <taxon>Gloniaceae</taxon>
        <taxon>Glonium</taxon>
    </lineage>
</organism>
<feature type="region of interest" description="Disordered" evidence="2">
    <location>
        <begin position="1"/>
        <end position="55"/>
    </location>
</feature>
<feature type="compositionally biased region" description="Polar residues" evidence="2">
    <location>
        <begin position="1"/>
        <end position="17"/>
    </location>
</feature>
<dbReference type="AlphaFoldDB" id="A0A8E2FAY0"/>
<sequence>MQTNGLRIQNIQNGDALSSQSYYRYPSPSSNYPSYMGGPSPAYEDSAYQGTPRYGSSAFMPPPDVFLDGSKRPLADTTADSTRGSAKRSSAPLNNDPVAMHLLVETAISDSQNYEILSFEELEALKKEQQTVNSRIEAVQRKLTLESKLRDAAQSLNRLYSKKGKGIDADKTKSHRRSFGSRGSGGSIKSDALIKSEDELATSVKKCADLSREMFQLEARARQIQTQILQHTAGILQMTHEGPSKRSQSAQSMLPDGISQGARPDSPASIYTYENGRSNRPKAEDTFDERSLYRSPENLDGLMHALKNGTHLMPVVDQGAMEQQNQALISVERRLEELNDRLRELIVQANPERNQAYSATPKVAPDSTDIQRASLVDQQLDFLDQGLRDIGVEQNNMQARSRRSQDAVESRLEGINNQLYNMINSSQSENEEQYPPPPPIAGQSAQEQINYMEEALYNMEQLHGSMSQALFEASSKTSNQQSQTSQYEVVLTGLWSIIIAGEEEARQRKAQRRQMLAAHPDVTEDDLSPDEEGVSNEQFSLQAFSTKVQWLYSRASTLYEKQSILRRQIKQQRELNSKSDTEKEEAFARLNDQIKQARTQQVAAEQELERAIDQLEQYNLRDQQRDDSDSEALVAEQAARREAEDRYNALESEIGEIQDDARIEAAELRAELSEASQQVDNLTGLLRAATAEKEAAEARASEAIAALESKEQELRELEGEIVRLQTEVTVARAELDGAYGTRAQRAAEVAANPSVKKELEELGVKNIELVQQIDSLRRAQEAASRSEAEARESERNLKQELTAMAQEYEALTKDSIQNEKDRDRFEAIIDALRDEKEALEMELSDERVRWLGVRSPGGPPGPGVAVEATSIRMLREDFRKMMRDRTAEGLKALRAEQEERRKLEALVRTLKREQAPVKSSLSKTMTA</sequence>
<feature type="coiled-coil region" evidence="1">
    <location>
        <begin position="321"/>
        <end position="355"/>
    </location>
</feature>
<keyword evidence="1" id="KW-0175">Coiled coil</keyword>
<feature type="region of interest" description="Disordered" evidence="2">
    <location>
        <begin position="510"/>
        <end position="533"/>
    </location>
</feature>
<dbReference type="Pfam" id="PF15456">
    <property type="entry name" value="Uds1"/>
    <property type="match status" value="1"/>
</dbReference>
<feature type="compositionally biased region" description="Polar residues" evidence="2">
    <location>
        <begin position="78"/>
        <end position="93"/>
    </location>
</feature>
<dbReference type="InterPro" id="IPR029191">
    <property type="entry name" value="Uds1"/>
</dbReference>
<evidence type="ECO:0000259" key="3">
    <source>
        <dbReference type="Pfam" id="PF15456"/>
    </source>
</evidence>
<feature type="domain" description="Up-regulated during septation protein 1" evidence="3">
    <location>
        <begin position="100"/>
        <end position="239"/>
    </location>
</feature>
<feature type="compositionally biased region" description="Acidic residues" evidence="2">
    <location>
        <begin position="523"/>
        <end position="533"/>
    </location>
</feature>
<feature type="compositionally biased region" description="Low complexity" evidence="2">
    <location>
        <begin position="18"/>
        <end position="41"/>
    </location>
</feature>
<gene>
    <name evidence="5" type="ORF">AOQ84DRAFT_309988</name>
</gene>
<evidence type="ECO:0000256" key="2">
    <source>
        <dbReference type="SAM" id="MobiDB-lite"/>
    </source>
</evidence>
<evidence type="ECO:0000259" key="4">
    <source>
        <dbReference type="Pfam" id="PF25078"/>
    </source>
</evidence>
<name>A0A8E2FAY0_9PEZI</name>
<evidence type="ECO:0000313" key="5">
    <source>
        <dbReference type="EMBL" id="OCL13816.1"/>
    </source>
</evidence>
<feature type="region of interest" description="Disordered" evidence="2">
    <location>
        <begin position="166"/>
        <end position="190"/>
    </location>
</feature>
<feature type="compositionally biased region" description="Basic and acidic residues" evidence="2">
    <location>
        <begin position="281"/>
        <end position="290"/>
    </location>
</feature>
<dbReference type="Proteomes" id="UP000250140">
    <property type="component" value="Unassembled WGS sequence"/>
</dbReference>
<dbReference type="InterPro" id="IPR056703">
    <property type="entry name" value="DUF7801"/>
</dbReference>
<feature type="region of interest" description="Disordered" evidence="2">
    <location>
        <begin position="241"/>
        <end position="290"/>
    </location>
</feature>
<proteinExistence type="predicted"/>
<reference evidence="5 6" key="1">
    <citation type="journal article" date="2016" name="Nat. Commun.">
        <title>Ectomycorrhizal ecology is imprinted in the genome of the dominant symbiotic fungus Cenococcum geophilum.</title>
        <authorList>
            <consortium name="DOE Joint Genome Institute"/>
            <person name="Peter M."/>
            <person name="Kohler A."/>
            <person name="Ohm R.A."/>
            <person name="Kuo A."/>
            <person name="Krutzmann J."/>
            <person name="Morin E."/>
            <person name="Arend M."/>
            <person name="Barry K.W."/>
            <person name="Binder M."/>
            <person name="Choi C."/>
            <person name="Clum A."/>
            <person name="Copeland A."/>
            <person name="Grisel N."/>
            <person name="Haridas S."/>
            <person name="Kipfer T."/>
            <person name="LaButti K."/>
            <person name="Lindquist E."/>
            <person name="Lipzen A."/>
            <person name="Maire R."/>
            <person name="Meier B."/>
            <person name="Mihaltcheva S."/>
            <person name="Molinier V."/>
            <person name="Murat C."/>
            <person name="Poggeler S."/>
            <person name="Quandt C.A."/>
            <person name="Sperisen C."/>
            <person name="Tritt A."/>
            <person name="Tisserant E."/>
            <person name="Crous P.W."/>
            <person name="Henrissat B."/>
            <person name="Nehls U."/>
            <person name="Egli S."/>
            <person name="Spatafora J.W."/>
            <person name="Grigoriev I.V."/>
            <person name="Martin F.M."/>
        </authorList>
    </citation>
    <scope>NUCLEOTIDE SEQUENCE [LARGE SCALE GENOMIC DNA]</scope>
    <source>
        <strain evidence="5 6">CBS 207.34</strain>
    </source>
</reference>
<dbReference type="Pfam" id="PF25078">
    <property type="entry name" value="DUF7801"/>
    <property type="match status" value="1"/>
</dbReference>
<evidence type="ECO:0000256" key="1">
    <source>
        <dbReference type="SAM" id="Coils"/>
    </source>
</evidence>
<evidence type="ECO:0008006" key="7">
    <source>
        <dbReference type="Google" id="ProtNLM"/>
    </source>
</evidence>
<dbReference type="EMBL" id="KV748667">
    <property type="protein sequence ID" value="OCL13816.1"/>
    <property type="molecule type" value="Genomic_DNA"/>
</dbReference>
<keyword evidence="6" id="KW-1185">Reference proteome</keyword>